<keyword evidence="3" id="KW-1185">Reference proteome</keyword>
<reference evidence="2 3" key="1">
    <citation type="journal article" date="2017" name="Gigascience">
        <title>Draft genome of the honey bee ectoparasitic mite, Tropilaelaps mercedesae, is shaped by the parasitic life history.</title>
        <authorList>
            <person name="Dong X."/>
            <person name="Armstrong S.D."/>
            <person name="Xia D."/>
            <person name="Makepeace B.L."/>
            <person name="Darby A.C."/>
            <person name="Kadowaki T."/>
        </authorList>
    </citation>
    <scope>NUCLEOTIDE SEQUENCE [LARGE SCALE GENOMIC DNA]</scope>
    <source>
        <strain evidence="2">Wuxi-XJTLU</strain>
    </source>
</reference>
<evidence type="ECO:0000256" key="1">
    <source>
        <dbReference type="SAM" id="MobiDB-lite"/>
    </source>
</evidence>
<dbReference type="InParanoid" id="A0A1V9XTJ7"/>
<feature type="region of interest" description="Disordered" evidence="1">
    <location>
        <begin position="1"/>
        <end position="161"/>
    </location>
</feature>
<feature type="non-terminal residue" evidence="2">
    <location>
        <position position="161"/>
    </location>
</feature>
<organism evidence="2 3">
    <name type="scientific">Tropilaelaps mercedesae</name>
    <dbReference type="NCBI Taxonomy" id="418985"/>
    <lineage>
        <taxon>Eukaryota</taxon>
        <taxon>Metazoa</taxon>
        <taxon>Ecdysozoa</taxon>
        <taxon>Arthropoda</taxon>
        <taxon>Chelicerata</taxon>
        <taxon>Arachnida</taxon>
        <taxon>Acari</taxon>
        <taxon>Parasitiformes</taxon>
        <taxon>Mesostigmata</taxon>
        <taxon>Gamasina</taxon>
        <taxon>Dermanyssoidea</taxon>
        <taxon>Laelapidae</taxon>
        <taxon>Tropilaelaps</taxon>
    </lineage>
</organism>
<proteinExistence type="predicted"/>
<dbReference type="AlphaFoldDB" id="A0A1V9XTJ7"/>
<protein>
    <submittedName>
        <fullName evidence="2">Uncharacterized protein</fullName>
    </submittedName>
</protein>
<sequence>MSDSESDPDVRSRRRASRKEQEIALIFGSDSDTETKKRSINTSPRSRRDDKFEALLKLPAGDSKTTEELIDGKKRHSNASSDSDDCEPPAVSNGRTHPKRSGDPTKKAGSSSRLGGTVKAPSDGGGDTHEEKLDEGDAVPEEDAELRNGRRGKSANGRASS</sequence>
<evidence type="ECO:0000313" key="2">
    <source>
        <dbReference type="EMBL" id="OQR76773.1"/>
    </source>
</evidence>
<feature type="compositionally biased region" description="Acidic residues" evidence="1">
    <location>
        <begin position="133"/>
        <end position="144"/>
    </location>
</feature>
<dbReference type="Proteomes" id="UP000192247">
    <property type="component" value="Unassembled WGS sequence"/>
</dbReference>
<gene>
    <name evidence="2" type="ORF">BIW11_00541</name>
</gene>
<accession>A0A1V9XTJ7</accession>
<dbReference type="EMBL" id="MNPL01004415">
    <property type="protein sequence ID" value="OQR76773.1"/>
    <property type="molecule type" value="Genomic_DNA"/>
</dbReference>
<evidence type="ECO:0000313" key="3">
    <source>
        <dbReference type="Proteomes" id="UP000192247"/>
    </source>
</evidence>
<name>A0A1V9XTJ7_9ACAR</name>
<comment type="caution">
    <text evidence="2">The sequence shown here is derived from an EMBL/GenBank/DDBJ whole genome shotgun (WGS) entry which is preliminary data.</text>
</comment>